<dbReference type="RefSeq" id="XP_064671180.1">
    <property type="nucleotide sequence ID" value="XM_064817642.1"/>
</dbReference>
<reference evidence="2" key="1">
    <citation type="journal article" date="2023" name="Mol. Phylogenet. Evol.">
        <title>Genome-scale phylogeny and comparative genomics of the fungal order Sordariales.</title>
        <authorList>
            <person name="Hensen N."/>
            <person name="Bonometti L."/>
            <person name="Westerberg I."/>
            <person name="Brannstrom I.O."/>
            <person name="Guillou S."/>
            <person name="Cros-Aarteil S."/>
            <person name="Calhoun S."/>
            <person name="Haridas S."/>
            <person name="Kuo A."/>
            <person name="Mondo S."/>
            <person name="Pangilinan J."/>
            <person name="Riley R."/>
            <person name="LaButti K."/>
            <person name="Andreopoulos B."/>
            <person name="Lipzen A."/>
            <person name="Chen C."/>
            <person name="Yan M."/>
            <person name="Daum C."/>
            <person name="Ng V."/>
            <person name="Clum A."/>
            <person name="Steindorff A."/>
            <person name="Ohm R.A."/>
            <person name="Martin F."/>
            <person name="Silar P."/>
            <person name="Natvig D.O."/>
            <person name="Lalanne C."/>
            <person name="Gautier V."/>
            <person name="Ament-Velasquez S.L."/>
            <person name="Kruys A."/>
            <person name="Hutchinson M.I."/>
            <person name="Powell A.J."/>
            <person name="Barry K."/>
            <person name="Miller A.N."/>
            <person name="Grigoriev I.V."/>
            <person name="Debuchy R."/>
            <person name="Gladieux P."/>
            <person name="Hiltunen Thoren M."/>
            <person name="Johannesson H."/>
        </authorList>
    </citation>
    <scope>NUCLEOTIDE SEQUENCE</scope>
    <source>
        <strain evidence="2">CBS 508.74</strain>
    </source>
</reference>
<feature type="compositionally biased region" description="Basic residues" evidence="1">
    <location>
        <begin position="335"/>
        <end position="349"/>
    </location>
</feature>
<gene>
    <name evidence="2" type="ORF">N656DRAFT_797471</name>
</gene>
<dbReference type="EMBL" id="MU853339">
    <property type="protein sequence ID" value="KAK4113610.1"/>
    <property type="molecule type" value="Genomic_DNA"/>
</dbReference>
<feature type="region of interest" description="Disordered" evidence="1">
    <location>
        <begin position="626"/>
        <end position="674"/>
    </location>
</feature>
<feature type="compositionally biased region" description="Polar residues" evidence="1">
    <location>
        <begin position="29"/>
        <end position="53"/>
    </location>
</feature>
<organism evidence="2 3">
    <name type="scientific">Canariomyces notabilis</name>
    <dbReference type="NCBI Taxonomy" id="2074819"/>
    <lineage>
        <taxon>Eukaryota</taxon>
        <taxon>Fungi</taxon>
        <taxon>Dikarya</taxon>
        <taxon>Ascomycota</taxon>
        <taxon>Pezizomycotina</taxon>
        <taxon>Sordariomycetes</taxon>
        <taxon>Sordariomycetidae</taxon>
        <taxon>Sordariales</taxon>
        <taxon>Chaetomiaceae</taxon>
        <taxon>Canariomyces</taxon>
    </lineage>
</organism>
<proteinExistence type="predicted"/>
<evidence type="ECO:0000313" key="2">
    <source>
        <dbReference type="EMBL" id="KAK4113610.1"/>
    </source>
</evidence>
<evidence type="ECO:0008006" key="4">
    <source>
        <dbReference type="Google" id="ProtNLM"/>
    </source>
</evidence>
<feature type="compositionally biased region" description="Acidic residues" evidence="1">
    <location>
        <begin position="252"/>
        <end position="267"/>
    </location>
</feature>
<feature type="compositionally biased region" description="Polar residues" evidence="1">
    <location>
        <begin position="366"/>
        <end position="377"/>
    </location>
</feature>
<protein>
    <recommendedName>
        <fullName evidence="4">ORP1 like protein</fullName>
    </recommendedName>
</protein>
<accession>A0AAN6TFU5</accession>
<evidence type="ECO:0000256" key="1">
    <source>
        <dbReference type="SAM" id="MobiDB-lite"/>
    </source>
</evidence>
<feature type="compositionally biased region" description="Polar residues" evidence="1">
    <location>
        <begin position="634"/>
        <end position="645"/>
    </location>
</feature>
<feature type="compositionally biased region" description="Polar residues" evidence="1">
    <location>
        <begin position="68"/>
        <end position="79"/>
    </location>
</feature>
<feature type="region of interest" description="Disordered" evidence="1">
    <location>
        <begin position="425"/>
        <end position="453"/>
    </location>
</feature>
<reference evidence="2" key="2">
    <citation type="submission" date="2023-05" db="EMBL/GenBank/DDBJ databases">
        <authorList>
            <consortium name="Lawrence Berkeley National Laboratory"/>
            <person name="Steindorff A."/>
            <person name="Hensen N."/>
            <person name="Bonometti L."/>
            <person name="Westerberg I."/>
            <person name="Brannstrom I.O."/>
            <person name="Guillou S."/>
            <person name="Cros-Aarteil S."/>
            <person name="Calhoun S."/>
            <person name="Haridas S."/>
            <person name="Kuo A."/>
            <person name="Mondo S."/>
            <person name="Pangilinan J."/>
            <person name="Riley R."/>
            <person name="Labutti K."/>
            <person name="Andreopoulos B."/>
            <person name="Lipzen A."/>
            <person name="Chen C."/>
            <person name="Yanf M."/>
            <person name="Daum C."/>
            <person name="Ng V."/>
            <person name="Clum A."/>
            <person name="Ohm R."/>
            <person name="Martin F."/>
            <person name="Silar P."/>
            <person name="Natvig D."/>
            <person name="Lalanne C."/>
            <person name="Gautier V."/>
            <person name="Ament-Velasquez S.L."/>
            <person name="Kruys A."/>
            <person name="Hutchinson M.I."/>
            <person name="Powell A.J."/>
            <person name="Barry K."/>
            <person name="Miller A.N."/>
            <person name="Grigoriev I.V."/>
            <person name="Debuchy R."/>
            <person name="Gladieux P."/>
            <person name="Thoren M.H."/>
            <person name="Johannesson H."/>
        </authorList>
    </citation>
    <scope>NUCLEOTIDE SEQUENCE</scope>
    <source>
        <strain evidence="2">CBS 508.74</strain>
    </source>
</reference>
<feature type="region of interest" description="Disordered" evidence="1">
    <location>
        <begin position="326"/>
        <end position="412"/>
    </location>
</feature>
<feature type="region of interest" description="Disordered" evidence="1">
    <location>
        <begin position="25"/>
        <end position="79"/>
    </location>
</feature>
<feature type="region of interest" description="Disordered" evidence="1">
    <location>
        <begin position="237"/>
        <end position="274"/>
    </location>
</feature>
<keyword evidence="3" id="KW-1185">Reference proteome</keyword>
<comment type="caution">
    <text evidence="2">The sequence shown here is derived from an EMBL/GenBank/DDBJ whole genome shotgun (WGS) entry which is preliminary data.</text>
</comment>
<dbReference type="AlphaFoldDB" id="A0AAN6TFU5"/>
<sequence length="674" mass="73661">MGRPVTINLDGDEDLNSPTDAVLIRRGQNGPNAVSQTESPVDLTTSGEHSPSSSHRRATSAPDLSPHGDTSQSSALVPVSSGQASALTTVSAPGGAYHSRLYLDPILVDASVPRLYPTVDELMKEIDFTLPRVCKFMDVCTLTAPGEEANWRKAMSHIFGRNKNCTRSIPDQVWICLCRKHYQRARYRNHIEYNKRLCNLVETQILRLEAWSNENRRSGHPENGIVVDWRIEVRKRERNRENQSSKKRPREDDDNAEGNDGPEEDDMPVINVNTNTQPVPEWLRAKCRPGYTTHEVQQIVAQIGREMQGKNPRLTQVPDIEILPNITGENAKPQGKSKAKKATASHRRAQSLGTAMVGPSREGLAQPTTLPPDNQYTRGGDGRSLNKRARLGEGEDPYAGHGPGVAFPPRVTDYTVPNVRPLRDVNGQFRDERTSSSMPYNYGPQTGPLPAPRPSYSYDPPGRTFDDYHGRATHQRAFSDVGGFNWSAIYPESSAPTGYNGMPNGPGGFTPYPAPATNSYNGPSYNGNRDYMARPGGAYPAAAAPGPSQNGFGNYYDSFAPRQPQQQPAAYGQQQQQLYYGGMPPSSAAKHMRHQSTPVGPPRPMHVMGSGADMFGGAGAGGYGQNAMYGGGQPSRQPYGDNNNAMPRFPHESESGPAPGDMTGEGYQAYSARR</sequence>
<evidence type="ECO:0000313" key="3">
    <source>
        <dbReference type="Proteomes" id="UP001302812"/>
    </source>
</evidence>
<dbReference type="GeneID" id="89941767"/>
<dbReference type="Proteomes" id="UP001302812">
    <property type="component" value="Unassembled WGS sequence"/>
</dbReference>
<name>A0AAN6TFU5_9PEZI</name>